<protein>
    <submittedName>
        <fullName evidence="2">Uncharacterized protein</fullName>
    </submittedName>
</protein>
<gene>
    <name evidence="2" type="ORF">PDIGIT_LOCUS12738</name>
</gene>
<organism evidence="2 3">
    <name type="scientific">Periconia digitata</name>
    <dbReference type="NCBI Taxonomy" id="1303443"/>
    <lineage>
        <taxon>Eukaryota</taxon>
        <taxon>Fungi</taxon>
        <taxon>Dikarya</taxon>
        <taxon>Ascomycota</taxon>
        <taxon>Pezizomycotina</taxon>
        <taxon>Dothideomycetes</taxon>
        <taxon>Pleosporomycetidae</taxon>
        <taxon>Pleosporales</taxon>
        <taxon>Massarineae</taxon>
        <taxon>Periconiaceae</taxon>
        <taxon>Periconia</taxon>
    </lineage>
</organism>
<keyword evidence="3" id="KW-1185">Reference proteome</keyword>
<dbReference type="EMBL" id="CAOQHR010000009">
    <property type="protein sequence ID" value="CAI6339577.1"/>
    <property type="molecule type" value="Genomic_DNA"/>
</dbReference>
<dbReference type="OrthoDB" id="10664915at2759"/>
<dbReference type="Proteomes" id="UP001152607">
    <property type="component" value="Unassembled WGS sequence"/>
</dbReference>
<feature type="compositionally biased region" description="Polar residues" evidence="1">
    <location>
        <begin position="218"/>
        <end position="228"/>
    </location>
</feature>
<accession>A0A9W4XYF0</accession>
<proteinExistence type="predicted"/>
<evidence type="ECO:0000313" key="2">
    <source>
        <dbReference type="EMBL" id="CAI6339577.1"/>
    </source>
</evidence>
<name>A0A9W4XYF0_9PLEO</name>
<feature type="region of interest" description="Disordered" evidence="1">
    <location>
        <begin position="216"/>
        <end position="242"/>
    </location>
</feature>
<comment type="caution">
    <text evidence="2">The sequence shown here is derived from an EMBL/GenBank/DDBJ whole genome shotgun (WGS) entry which is preliminary data.</text>
</comment>
<sequence>MGLFRKTAPKPQVVYDFEEFTYIDNVEAKKEWRKTTPWKSVMKLIKDYADIFIDLDGVDEDANDDVDEKGDTLSSQDVCSEPERASSLRSLQQSYQEALRDTAMDEFQGSQNVKYVILFDADGNADDDFVPVDLDEKYRKVDQPRSLELGEFDEGSDPTISSLKQIAGRLHKRVPSQVEQKGKECDKQAGNGRRKFKSDSFDLEIRMTAVDIEFPEQFITQRGSSDSQDGGREDEAGTSSPTVEFGITELMELCDRTGFDDGKRDSSFSTDVEIQKVANAAREIQVYIANAAERPPLGPRSSSDGDMICTAQIEQKFVRKRPKPAAKSGSSRFVEAFDAPAKDLTTVLRYKDTKQLLEAVKESKRRKSWDGASSKPDSIRRYVRSKGYDKLAPIEEEDVQSPPLSAPAAISTFSQASLASPASLDGSIDFEGCQWGNVIRLERRRSDFLDDEVDSVVELKTRRPDFLDSEDDYGDVVVPKRSVSAPGRLGKLRRVFSWGNLKRKLSK</sequence>
<dbReference type="AlphaFoldDB" id="A0A9W4XYF0"/>
<reference evidence="2" key="1">
    <citation type="submission" date="2023-01" db="EMBL/GenBank/DDBJ databases">
        <authorList>
            <person name="Van Ghelder C."/>
            <person name="Rancurel C."/>
        </authorList>
    </citation>
    <scope>NUCLEOTIDE SEQUENCE</scope>
    <source>
        <strain evidence="2">CNCM I-4278</strain>
    </source>
</reference>
<evidence type="ECO:0000313" key="3">
    <source>
        <dbReference type="Proteomes" id="UP001152607"/>
    </source>
</evidence>
<feature type="region of interest" description="Disordered" evidence="1">
    <location>
        <begin position="63"/>
        <end position="86"/>
    </location>
</feature>
<evidence type="ECO:0000256" key="1">
    <source>
        <dbReference type="SAM" id="MobiDB-lite"/>
    </source>
</evidence>